<gene>
    <name evidence="2" type="ORF">FOA19_05055</name>
</gene>
<dbReference type="Proteomes" id="UP000324133">
    <property type="component" value="Unassembled WGS sequence"/>
</dbReference>
<protein>
    <recommendedName>
        <fullName evidence="4">Gluconate transporter</fullName>
    </recommendedName>
</protein>
<dbReference type="EMBL" id="VKKY01000001">
    <property type="protein sequence ID" value="KAA3440040.1"/>
    <property type="molecule type" value="Genomic_DNA"/>
</dbReference>
<evidence type="ECO:0000313" key="3">
    <source>
        <dbReference type="Proteomes" id="UP000324133"/>
    </source>
</evidence>
<accession>A0A5B6TKP9</accession>
<organism evidence="2 3">
    <name type="scientific">Rufibacter hautae</name>
    <dbReference type="NCBI Taxonomy" id="2595005"/>
    <lineage>
        <taxon>Bacteria</taxon>
        <taxon>Pseudomonadati</taxon>
        <taxon>Bacteroidota</taxon>
        <taxon>Cytophagia</taxon>
        <taxon>Cytophagales</taxon>
        <taxon>Hymenobacteraceae</taxon>
        <taxon>Rufibacter</taxon>
    </lineage>
</organism>
<dbReference type="PANTHER" id="PTHR30354">
    <property type="entry name" value="GNT FAMILY GLUCONATE TRANSPORTER"/>
    <property type="match status" value="1"/>
</dbReference>
<reference evidence="2 3" key="1">
    <citation type="submission" date="2019-07" db="EMBL/GenBank/DDBJ databases">
        <title>Rufibacter sp. nov., isolated from lake sediment.</title>
        <authorList>
            <person name="Qu J.-H."/>
        </authorList>
    </citation>
    <scope>NUCLEOTIDE SEQUENCE [LARGE SCALE GENOMIC DNA]</scope>
    <source>
        <strain evidence="2 3">NBS58-1</strain>
    </source>
</reference>
<proteinExistence type="predicted"/>
<keyword evidence="3" id="KW-1185">Reference proteome</keyword>
<sequence length="439" mass="45743">MPLLLIALAVLALLVLMIVFRLNAFLALILVALGLGIAEGMPVKDAITSVQNGIGSTLGSIALIIGFGSMLGSLISDSGAAQRISLSLIKKFGIRHIQWAMILTGFVVGLPMFYNAGFILLIPLVFSIAASTGLPLLFVGIPMAAALSVTHGYLPPHPGPTSIAVIYKADIGLTLIYGLIVAVPAIIIAGPIFTRFLGRFKASPPVGLAAPRVFTDEEMPGYGTSFFTAIFPVLLMALATLANAILPEASVLRQSLDFVGDPAIALLLSVFLAIYTLGLRRGRKMDDIMALLSGSVSSVAMIMLIIGGGGALKQVLVDSGVGDYITALVRDMSLSPLVLAWSVAAILRVCLGSATVAAITTAGITLPVIAATGVSPELMVLATGAGSLMFSHVNDPGFWMFKEYFSLSIPDTIATWSIMETLVSVIGLLGVLGLNAFLF</sequence>
<feature type="transmembrane region" description="Helical" evidence="1">
    <location>
        <begin position="134"/>
        <end position="154"/>
    </location>
</feature>
<feature type="transmembrane region" description="Helical" evidence="1">
    <location>
        <begin position="96"/>
        <end position="122"/>
    </location>
</feature>
<feature type="transmembrane region" description="Helical" evidence="1">
    <location>
        <begin position="54"/>
        <end position="76"/>
    </location>
</feature>
<feature type="transmembrane region" description="Helical" evidence="1">
    <location>
        <begin position="174"/>
        <end position="193"/>
    </location>
</feature>
<evidence type="ECO:0000256" key="1">
    <source>
        <dbReference type="SAM" id="Phobius"/>
    </source>
</evidence>
<name>A0A5B6TKP9_9BACT</name>
<dbReference type="RefSeq" id="WP_149089678.1">
    <property type="nucleotide sequence ID" value="NZ_VKKY01000001.1"/>
</dbReference>
<feature type="transmembrane region" description="Helical" evidence="1">
    <location>
        <begin position="413"/>
        <end position="438"/>
    </location>
</feature>
<feature type="transmembrane region" description="Helical" evidence="1">
    <location>
        <begin position="338"/>
        <end position="359"/>
    </location>
</feature>
<dbReference type="PIRSF" id="PIRSF002746">
    <property type="entry name" value="Gluconate_transporter"/>
    <property type="match status" value="1"/>
</dbReference>
<evidence type="ECO:0008006" key="4">
    <source>
        <dbReference type="Google" id="ProtNLM"/>
    </source>
</evidence>
<feature type="transmembrane region" description="Helical" evidence="1">
    <location>
        <begin position="226"/>
        <end position="246"/>
    </location>
</feature>
<comment type="caution">
    <text evidence="2">The sequence shown here is derived from an EMBL/GenBank/DDBJ whole genome shotgun (WGS) entry which is preliminary data.</text>
</comment>
<dbReference type="NCBIfam" id="TIGR00791">
    <property type="entry name" value="gntP"/>
    <property type="match status" value="1"/>
</dbReference>
<dbReference type="InterPro" id="IPR003474">
    <property type="entry name" value="Glcn_transporter"/>
</dbReference>
<evidence type="ECO:0000313" key="2">
    <source>
        <dbReference type="EMBL" id="KAA3440040.1"/>
    </source>
</evidence>
<keyword evidence="1" id="KW-0812">Transmembrane</keyword>
<feature type="transmembrane region" description="Helical" evidence="1">
    <location>
        <begin position="6"/>
        <end position="33"/>
    </location>
</feature>
<dbReference type="OrthoDB" id="9787129at2"/>
<keyword evidence="1" id="KW-1133">Transmembrane helix</keyword>
<dbReference type="AlphaFoldDB" id="A0A5B6TKP9"/>
<feature type="transmembrane region" description="Helical" evidence="1">
    <location>
        <begin position="290"/>
        <end position="312"/>
    </location>
</feature>
<feature type="transmembrane region" description="Helical" evidence="1">
    <location>
        <begin position="258"/>
        <end position="278"/>
    </location>
</feature>
<dbReference type="GO" id="GO:0005886">
    <property type="term" value="C:plasma membrane"/>
    <property type="evidence" value="ECO:0007669"/>
    <property type="project" value="TreeGrafter"/>
</dbReference>
<keyword evidence="1" id="KW-0472">Membrane</keyword>
<dbReference type="GO" id="GO:0015568">
    <property type="term" value="F:L-idonate transmembrane transporter activity"/>
    <property type="evidence" value="ECO:0007669"/>
    <property type="project" value="TreeGrafter"/>
</dbReference>
<dbReference type="PANTHER" id="PTHR30354:SF9">
    <property type="entry name" value="GNT-II SYSTEM L-IDONATE TRANSPORTER"/>
    <property type="match status" value="1"/>
</dbReference>
<dbReference type="GO" id="GO:0015128">
    <property type="term" value="F:gluconate transmembrane transporter activity"/>
    <property type="evidence" value="ECO:0007669"/>
    <property type="project" value="InterPro"/>
</dbReference>
<dbReference type="Pfam" id="PF02447">
    <property type="entry name" value="GntP_permease"/>
    <property type="match status" value="1"/>
</dbReference>
<feature type="transmembrane region" description="Helical" evidence="1">
    <location>
        <begin position="366"/>
        <end position="393"/>
    </location>
</feature>